<evidence type="ECO:0000313" key="3">
    <source>
        <dbReference type="Proteomes" id="UP001153555"/>
    </source>
</evidence>
<gene>
    <name evidence="2" type="ORF">SHERM_13243</name>
</gene>
<proteinExistence type="predicted"/>
<name>A0A9N7MJ11_STRHE</name>
<dbReference type="PANTHER" id="PTHR33232:SF11">
    <property type="entry name" value="PROTEIN SIEVE ELEMENT OCCLUSION C"/>
    <property type="match status" value="1"/>
</dbReference>
<dbReference type="InterPro" id="IPR027944">
    <property type="entry name" value="SEO_C"/>
</dbReference>
<dbReference type="Pfam" id="PF14577">
    <property type="entry name" value="SEO_C"/>
    <property type="match status" value="1"/>
</dbReference>
<dbReference type="InterPro" id="IPR039299">
    <property type="entry name" value="SEOA"/>
</dbReference>
<dbReference type="Proteomes" id="UP001153555">
    <property type="component" value="Unassembled WGS sequence"/>
</dbReference>
<comment type="caution">
    <text evidence="2">The sequence shown here is derived from an EMBL/GenBank/DDBJ whole genome shotgun (WGS) entry which is preliminary data.</text>
</comment>
<evidence type="ECO:0000259" key="1">
    <source>
        <dbReference type="Pfam" id="PF14577"/>
    </source>
</evidence>
<feature type="domain" description="Sieve element occlusion C-terminal" evidence="1">
    <location>
        <begin position="2"/>
        <end position="132"/>
    </location>
</feature>
<dbReference type="GO" id="GO:0010088">
    <property type="term" value="P:phloem development"/>
    <property type="evidence" value="ECO:0007669"/>
    <property type="project" value="InterPro"/>
</dbReference>
<accession>A0A9N7MJ11</accession>
<reference evidence="2" key="1">
    <citation type="submission" date="2019-12" db="EMBL/GenBank/DDBJ databases">
        <authorList>
            <person name="Scholes J."/>
        </authorList>
    </citation>
    <scope>NUCLEOTIDE SEQUENCE</scope>
</reference>
<organism evidence="2 3">
    <name type="scientific">Striga hermonthica</name>
    <name type="common">Purple witchweed</name>
    <name type="synonym">Buchnera hermonthica</name>
    <dbReference type="NCBI Taxonomy" id="68872"/>
    <lineage>
        <taxon>Eukaryota</taxon>
        <taxon>Viridiplantae</taxon>
        <taxon>Streptophyta</taxon>
        <taxon>Embryophyta</taxon>
        <taxon>Tracheophyta</taxon>
        <taxon>Spermatophyta</taxon>
        <taxon>Magnoliopsida</taxon>
        <taxon>eudicotyledons</taxon>
        <taxon>Gunneridae</taxon>
        <taxon>Pentapetalae</taxon>
        <taxon>asterids</taxon>
        <taxon>lamiids</taxon>
        <taxon>Lamiales</taxon>
        <taxon>Orobanchaceae</taxon>
        <taxon>Buchnereae</taxon>
        <taxon>Striga</taxon>
    </lineage>
</organism>
<dbReference type="PANTHER" id="PTHR33232">
    <property type="entry name" value="PROTEIN SIEVE ELEMENT OCCLUSION B-LIKE"/>
    <property type="match status" value="1"/>
</dbReference>
<keyword evidence="3" id="KW-1185">Reference proteome</keyword>
<dbReference type="EMBL" id="CACSLK010011299">
    <property type="protein sequence ID" value="CAA0812684.1"/>
    <property type="molecule type" value="Genomic_DNA"/>
</dbReference>
<sequence>MFWFRLEAIKRSVDRQNITARLDEILTRAAELLKTNGNWAVIGGGLSNDVIMIDQEKMREFLGRFPLWCKNVVQMGLAGAVRSAFEAAFGDGEKCHHSYEMIIPFEEGLVEKTMICGSCKRSLERFIVYKCEE</sequence>
<evidence type="ECO:0000313" key="2">
    <source>
        <dbReference type="EMBL" id="CAA0812684.1"/>
    </source>
</evidence>
<dbReference type="AlphaFoldDB" id="A0A9N7MJ11"/>
<protein>
    <recommendedName>
        <fullName evidence="1">Sieve element occlusion C-terminal domain-containing protein</fullName>
    </recommendedName>
</protein>
<dbReference type="OrthoDB" id="1670392at2759"/>